<evidence type="ECO:0000313" key="2">
    <source>
        <dbReference type="Proteomes" id="UP000182771"/>
    </source>
</evidence>
<keyword evidence="2" id="KW-1185">Reference proteome</keyword>
<protein>
    <recommendedName>
        <fullName evidence="3">TIGR02117 family protein</fullName>
    </recommendedName>
</protein>
<reference evidence="1 2" key="1">
    <citation type="submission" date="2016-10" db="EMBL/GenBank/DDBJ databases">
        <authorList>
            <person name="Varghese N."/>
            <person name="Submissions S."/>
        </authorList>
    </citation>
    <scope>NUCLEOTIDE SEQUENCE [LARGE SCALE GENOMIC DNA]</scope>
    <source>
        <strain evidence="1 2">DSM 11449</strain>
    </source>
</reference>
<dbReference type="Proteomes" id="UP000182771">
    <property type="component" value="Unassembled WGS sequence"/>
</dbReference>
<evidence type="ECO:0008006" key="3">
    <source>
        <dbReference type="Google" id="ProtNLM"/>
    </source>
</evidence>
<comment type="caution">
    <text evidence="1">The sequence shown here is derived from an EMBL/GenBank/DDBJ whole genome shotgun (WGS) entry which is preliminary data.</text>
</comment>
<name>A0A1H2T7A2_9FLAO</name>
<dbReference type="NCBIfam" id="TIGR02117">
    <property type="entry name" value="chp_urease_rgn"/>
    <property type="match status" value="1"/>
</dbReference>
<dbReference type="EMBL" id="FNND01000002">
    <property type="protein sequence ID" value="SDW39149.1"/>
    <property type="molecule type" value="Genomic_DNA"/>
</dbReference>
<sequence>MMKKMIKVLKYLGYSIAGFVAFLLLYLLSAAVLSRIAVNTEEVLQGEETIWLLSNGAHTDIVMPVKNAFFDWQTIVSEQDTRGKGQSRYIALGWGCRKFYLETPTWADLKFTTAFQAVTGQGGTLMHATFYNEIPTDEQSVSFSLSAAQYRQLVTHIAQTFVLQEGRGVLVPTDAVYGDTDAFYEAKGHYQLFFTCNTWTNKMLKNSGIRACVWTPFASGVMRNYQEKN</sequence>
<dbReference type="Pfam" id="PF09601">
    <property type="entry name" value="DUF2459"/>
    <property type="match status" value="1"/>
</dbReference>
<organism evidence="1 2">
    <name type="scientific">Capnocytophaga granulosa</name>
    <dbReference type="NCBI Taxonomy" id="45242"/>
    <lineage>
        <taxon>Bacteria</taxon>
        <taxon>Pseudomonadati</taxon>
        <taxon>Bacteroidota</taxon>
        <taxon>Flavobacteriia</taxon>
        <taxon>Flavobacteriales</taxon>
        <taxon>Flavobacteriaceae</taxon>
        <taxon>Capnocytophaga</taxon>
    </lineage>
</organism>
<gene>
    <name evidence="1" type="ORF">SAMN05444420_10293</name>
</gene>
<dbReference type="AlphaFoldDB" id="A0A1H2T7A2"/>
<evidence type="ECO:0000313" key="1">
    <source>
        <dbReference type="EMBL" id="SDW39149.1"/>
    </source>
</evidence>
<accession>A0A1H2T7A2</accession>
<dbReference type="InterPro" id="IPR011727">
    <property type="entry name" value="CHP02117"/>
</dbReference>
<proteinExistence type="predicted"/>